<feature type="coiled-coil region" evidence="1">
    <location>
        <begin position="206"/>
        <end position="269"/>
    </location>
</feature>
<dbReference type="InterPro" id="IPR049146">
    <property type="entry name" value="FAM186A_B_C"/>
</dbReference>
<dbReference type="AlphaFoldDB" id="A0A7M7HBY8"/>
<dbReference type="KEGG" id="spu:100894140"/>
<evidence type="ECO:0000259" key="3">
    <source>
        <dbReference type="Pfam" id="PF20865"/>
    </source>
</evidence>
<feature type="region of interest" description="Disordered" evidence="2">
    <location>
        <begin position="291"/>
        <end position="314"/>
    </location>
</feature>
<protein>
    <recommendedName>
        <fullName evidence="3">FAM186A/B C-terminal domain-containing protein</fullName>
    </recommendedName>
</protein>
<reference evidence="4" key="2">
    <citation type="submission" date="2021-01" db="UniProtKB">
        <authorList>
            <consortium name="EnsemblMetazoa"/>
        </authorList>
    </citation>
    <scope>IDENTIFICATION</scope>
</reference>
<evidence type="ECO:0000313" key="5">
    <source>
        <dbReference type="Proteomes" id="UP000007110"/>
    </source>
</evidence>
<sequence length="409" mass="47696">MPWNRLEIKEALTAKVKTSGTVPPCVDYNGDVDKLYQENQQFQERILKYHDQMNAAQVSFEEMKRINEEKYNSLLERHKGQILQASNLQRELRSLETAFREEIKKRDAKLRNMRMNQVEQERNQQVLVSRLNSVEEEPRLTLKKPNVEQMRMKVSDQLKNLTMLEDAFKENKISQELHAITVNIINQTMEVPEIRLRSLFERYITFRRLQEQKEELSEKIKDTKAGDTEKDKRLTTYLERMGKRMNASIDKWRDKRESLKQQRTELYEQMLAIFDAVTQEAGISMIRPRTATFKPYKPPSRRRKSKIQPSGIHMDLSGSMAKESVIGTSMALLGETGPFWRMPANWEATTAVVTVPKMLDMDVNTRRKTAQDVLLRLGKGDDSRNINAPRINREATLPPIASLFPPISK</sequence>
<accession>A0A7M7HBY8</accession>
<dbReference type="RefSeq" id="XP_011661125.1">
    <property type="nucleotide sequence ID" value="XM_011662823.2"/>
</dbReference>
<evidence type="ECO:0000256" key="2">
    <source>
        <dbReference type="SAM" id="MobiDB-lite"/>
    </source>
</evidence>
<evidence type="ECO:0000256" key="1">
    <source>
        <dbReference type="SAM" id="Coils"/>
    </source>
</evidence>
<keyword evidence="5" id="KW-1185">Reference proteome</keyword>
<organism evidence="4 5">
    <name type="scientific">Strongylocentrotus purpuratus</name>
    <name type="common">Purple sea urchin</name>
    <dbReference type="NCBI Taxonomy" id="7668"/>
    <lineage>
        <taxon>Eukaryota</taxon>
        <taxon>Metazoa</taxon>
        <taxon>Echinodermata</taxon>
        <taxon>Eleutherozoa</taxon>
        <taxon>Echinozoa</taxon>
        <taxon>Echinoidea</taxon>
        <taxon>Euechinoidea</taxon>
        <taxon>Echinacea</taxon>
        <taxon>Camarodonta</taxon>
        <taxon>Echinidea</taxon>
        <taxon>Strongylocentrotidae</taxon>
        <taxon>Strongylocentrotus</taxon>
    </lineage>
</organism>
<dbReference type="EnsemblMetazoa" id="XM_011662823">
    <property type="protein sequence ID" value="XP_011661125"/>
    <property type="gene ID" value="LOC100894140"/>
</dbReference>
<dbReference type="Proteomes" id="UP000007110">
    <property type="component" value="Unassembled WGS sequence"/>
</dbReference>
<feature type="domain" description="FAM186A/B C-terminal" evidence="3">
    <location>
        <begin position="150"/>
        <end position="305"/>
    </location>
</feature>
<dbReference type="InParanoid" id="A0A7M7HBY8"/>
<name>A0A7M7HBY8_STRPU</name>
<dbReference type="OrthoDB" id="10056516at2759"/>
<evidence type="ECO:0000313" key="4">
    <source>
        <dbReference type="EnsemblMetazoa" id="XP_011661125"/>
    </source>
</evidence>
<dbReference type="GeneID" id="100894140"/>
<reference evidence="5" key="1">
    <citation type="submission" date="2015-02" db="EMBL/GenBank/DDBJ databases">
        <title>Genome sequencing for Strongylocentrotus purpuratus.</title>
        <authorList>
            <person name="Murali S."/>
            <person name="Liu Y."/>
            <person name="Vee V."/>
            <person name="English A."/>
            <person name="Wang M."/>
            <person name="Skinner E."/>
            <person name="Han Y."/>
            <person name="Muzny D.M."/>
            <person name="Worley K.C."/>
            <person name="Gibbs R.A."/>
        </authorList>
    </citation>
    <scope>NUCLEOTIDE SEQUENCE</scope>
</reference>
<proteinExistence type="predicted"/>
<dbReference type="Pfam" id="PF20865">
    <property type="entry name" value="FAM186A-B_C"/>
    <property type="match status" value="1"/>
</dbReference>
<keyword evidence="1" id="KW-0175">Coiled coil</keyword>